<keyword evidence="1" id="KW-0812">Transmembrane</keyword>
<dbReference type="AlphaFoldDB" id="I3UWJ4"/>
<feature type="transmembrane region" description="Helical" evidence="1">
    <location>
        <begin position="22"/>
        <end position="40"/>
    </location>
</feature>
<evidence type="ECO:0000313" key="2">
    <source>
        <dbReference type="EMBL" id="AFK69865.1"/>
    </source>
</evidence>
<dbReference type="PATRIC" id="fig|231023.4.peg.2743"/>
<gene>
    <name evidence="2" type="ORF">YSA_05712</name>
</gene>
<accession>I3UWJ4</accession>
<name>I3UWJ4_PSEPU</name>
<keyword evidence="1" id="KW-0472">Membrane</keyword>
<dbReference type="EMBL" id="CP003588">
    <property type="protein sequence ID" value="AFK69865.1"/>
    <property type="molecule type" value="Genomic_DNA"/>
</dbReference>
<sequence length="45" mass="4778">MIALLGFLGLFAALLGDGGWDVLAWAGLGLPALLSLRGLLWRRGR</sequence>
<dbReference type="Proteomes" id="UP000005268">
    <property type="component" value="Chromosome"/>
</dbReference>
<reference evidence="2 3" key="1">
    <citation type="journal article" date="2012" name="J. Bacteriol.">
        <title>Complete Genome Sequence of the Naphthalene-Degrading Pseudomonas putida Strain ND6.</title>
        <authorList>
            <person name="Li S."/>
            <person name="Zhao H."/>
            <person name="Li Y."/>
            <person name="Niu S."/>
            <person name="Cai B."/>
        </authorList>
    </citation>
    <scope>NUCLEOTIDE SEQUENCE [LARGE SCALE GENOMIC DNA]</scope>
    <source>
        <strain evidence="2 3">ND6</strain>
    </source>
</reference>
<organism evidence="2 3">
    <name type="scientific">Pseudomonas putida ND6</name>
    <dbReference type="NCBI Taxonomy" id="231023"/>
    <lineage>
        <taxon>Bacteria</taxon>
        <taxon>Pseudomonadati</taxon>
        <taxon>Pseudomonadota</taxon>
        <taxon>Gammaproteobacteria</taxon>
        <taxon>Pseudomonadales</taxon>
        <taxon>Pseudomonadaceae</taxon>
        <taxon>Pseudomonas</taxon>
    </lineage>
</organism>
<proteinExistence type="predicted"/>
<keyword evidence="1" id="KW-1133">Transmembrane helix</keyword>
<dbReference type="KEGG" id="ppi:YSA_05712"/>
<evidence type="ECO:0000313" key="3">
    <source>
        <dbReference type="Proteomes" id="UP000005268"/>
    </source>
</evidence>
<evidence type="ECO:0000256" key="1">
    <source>
        <dbReference type="SAM" id="Phobius"/>
    </source>
</evidence>
<dbReference type="HOGENOM" id="CLU_200178_4_0_6"/>
<protein>
    <submittedName>
        <fullName evidence="2">Uncharacterized protein</fullName>
    </submittedName>
</protein>